<keyword evidence="4 5" id="KW-0472">Membrane</keyword>
<evidence type="ECO:0000256" key="2">
    <source>
        <dbReference type="ARBA" id="ARBA00022692"/>
    </source>
</evidence>
<dbReference type="InterPro" id="IPR036259">
    <property type="entry name" value="MFS_trans_sf"/>
</dbReference>
<dbReference type="Gene3D" id="1.20.1250.20">
    <property type="entry name" value="MFS general substrate transporter like domains"/>
    <property type="match status" value="1"/>
</dbReference>
<evidence type="ECO:0000256" key="4">
    <source>
        <dbReference type="ARBA" id="ARBA00023136"/>
    </source>
</evidence>
<feature type="domain" description="Major facilitator superfamily (MFS) profile" evidence="6">
    <location>
        <begin position="1"/>
        <end position="350"/>
    </location>
</feature>
<feature type="transmembrane region" description="Helical" evidence="5">
    <location>
        <begin position="20"/>
        <end position="43"/>
    </location>
</feature>
<dbReference type="PANTHER" id="PTHR23530:SF1">
    <property type="entry name" value="PERMEASE, MAJOR FACILITATOR SUPERFAMILY-RELATED"/>
    <property type="match status" value="1"/>
</dbReference>
<reference evidence="7 8" key="1">
    <citation type="submission" date="2019-07" db="EMBL/GenBank/DDBJ databases">
        <title>Lentzea xizangensis sp. nov., isolated from Qinghai-Tibetan Plateau Soils.</title>
        <authorList>
            <person name="Huang J."/>
        </authorList>
    </citation>
    <scope>NUCLEOTIDE SEQUENCE [LARGE SCALE GENOMIC DNA]</scope>
    <source>
        <strain evidence="7 8">FXJ1.1311</strain>
    </source>
</reference>
<sequence>MPIYALYALLFADTGLSDAQISVLFAIWSTVGVLTEVPTGAIADRFSRRGALAAAGVMQAAGYACWVLFPGFTGFAIGFVLWGIGGSLSSGSLEALLYDGLQALGEEDQYARLNARVTAVELVAQVPMALVASVLFSLGGYSLAGWVSVGTCLASAVLAMWLPEAPHSSDESEVDIGYFATLRSGLREAAASPPVRWALLAVALVYSLDAFEEYFTLLAQDWSVPTTWVPVAVVGVPLAGAAGAALAGRWSPRPVLLLAAGLLLVFAAVIAHPYGILALALFYGLYRFVLVHVEAELQHRISGSARATVTSVAGLGSELAAFLTYAAWVLDGALAVGVLVVVIGVVILRR</sequence>
<comment type="caution">
    <text evidence="7">The sequence shown here is derived from an EMBL/GenBank/DDBJ whole genome shotgun (WGS) entry which is preliminary data.</text>
</comment>
<dbReference type="SUPFAM" id="SSF103473">
    <property type="entry name" value="MFS general substrate transporter"/>
    <property type="match status" value="1"/>
</dbReference>
<dbReference type="AlphaFoldDB" id="A0A563EWG1"/>
<keyword evidence="8" id="KW-1185">Reference proteome</keyword>
<organism evidence="7 8">
    <name type="scientific">Lentzea tibetensis</name>
    <dbReference type="NCBI Taxonomy" id="2591470"/>
    <lineage>
        <taxon>Bacteria</taxon>
        <taxon>Bacillati</taxon>
        <taxon>Actinomycetota</taxon>
        <taxon>Actinomycetes</taxon>
        <taxon>Pseudonocardiales</taxon>
        <taxon>Pseudonocardiaceae</taxon>
        <taxon>Lentzea</taxon>
    </lineage>
</organism>
<dbReference type="Proteomes" id="UP000316639">
    <property type="component" value="Unassembled WGS sequence"/>
</dbReference>
<dbReference type="PROSITE" id="PS50850">
    <property type="entry name" value="MFS"/>
    <property type="match status" value="1"/>
</dbReference>
<evidence type="ECO:0000256" key="5">
    <source>
        <dbReference type="SAM" id="Phobius"/>
    </source>
</evidence>
<dbReference type="Pfam" id="PF07690">
    <property type="entry name" value="MFS_1"/>
    <property type="match status" value="1"/>
</dbReference>
<dbReference type="InterPro" id="IPR020846">
    <property type="entry name" value="MFS_dom"/>
</dbReference>
<feature type="transmembrane region" description="Helical" evidence="5">
    <location>
        <begin position="325"/>
        <end position="348"/>
    </location>
</feature>
<evidence type="ECO:0000313" key="7">
    <source>
        <dbReference type="EMBL" id="TWP52057.1"/>
    </source>
</evidence>
<dbReference type="GO" id="GO:0022857">
    <property type="term" value="F:transmembrane transporter activity"/>
    <property type="evidence" value="ECO:0007669"/>
    <property type="project" value="InterPro"/>
</dbReference>
<keyword evidence="2 5" id="KW-0812">Transmembrane</keyword>
<dbReference type="InterPro" id="IPR053160">
    <property type="entry name" value="MFS_DHA3_Transporter"/>
</dbReference>
<feature type="transmembrane region" description="Helical" evidence="5">
    <location>
        <begin position="189"/>
        <end position="208"/>
    </location>
</feature>
<evidence type="ECO:0000313" key="8">
    <source>
        <dbReference type="Proteomes" id="UP000316639"/>
    </source>
</evidence>
<comment type="subcellular location">
    <subcellularLocation>
        <location evidence="1">Cell membrane</location>
        <topology evidence="1">Multi-pass membrane protein</topology>
    </subcellularLocation>
</comment>
<dbReference type="PANTHER" id="PTHR23530">
    <property type="entry name" value="TRANSPORT PROTEIN-RELATED"/>
    <property type="match status" value="1"/>
</dbReference>
<name>A0A563EWG1_9PSEU</name>
<feature type="transmembrane region" description="Helical" evidence="5">
    <location>
        <begin position="255"/>
        <end position="283"/>
    </location>
</feature>
<evidence type="ECO:0000256" key="1">
    <source>
        <dbReference type="ARBA" id="ARBA00004651"/>
    </source>
</evidence>
<keyword evidence="3 5" id="KW-1133">Transmembrane helix</keyword>
<dbReference type="RefSeq" id="WP_146350853.1">
    <property type="nucleotide sequence ID" value="NZ_VOBR01000006.1"/>
</dbReference>
<dbReference type="GO" id="GO:0005886">
    <property type="term" value="C:plasma membrane"/>
    <property type="evidence" value="ECO:0007669"/>
    <property type="project" value="UniProtKB-SubCell"/>
</dbReference>
<feature type="transmembrane region" description="Helical" evidence="5">
    <location>
        <begin position="228"/>
        <end position="248"/>
    </location>
</feature>
<dbReference type="EMBL" id="VOBR01000006">
    <property type="protein sequence ID" value="TWP52057.1"/>
    <property type="molecule type" value="Genomic_DNA"/>
</dbReference>
<dbReference type="InterPro" id="IPR011701">
    <property type="entry name" value="MFS"/>
</dbReference>
<gene>
    <name evidence="7" type="ORF">FKR81_10755</name>
</gene>
<evidence type="ECO:0000259" key="6">
    <source>
        <dbReference type="PROSITE" id="PS50850"/>
    </source>
</evidence>
<dbReference type="OrthoDB" id="350307at2"/>
<protein>
    <submittedName>
        <fullName evidence="7">MFS transporter</fullName>
    </submittedName>
</protein>
<evidence type="ECO:0000256" key="3">
    <source>
        <dbReference type="ARBA" id="ARBA00022989"/>
    </source>
</evidence>
<accession>A0A563EWG1</accession>
<proteinExistence type="predicted"/>